<evidence type="ECO:0000256" key="5">
    <source>
        <dbReference type="ARBA" id="ARBA00029447"/>
    </source>
</evidence>
<evidence type="ECO:0000256" key="8">
    <source>
        <dbReference type="SAM" id="Phobius"/>
    </source>
</evidence>
<dbReference type="CDD" id="cd06225">
    <property type="entry name" value="HAMP"/>
    <property type="match status" value="1"/>
</dbReference>
<accession>A0ABQ5NFM9</accession>
<dbReference type="Proteomes" id="UP001065593">
    <property type="component" value="Unassembled WGS sequence"/>
</dbReference>
<keyword evidence="7" id="KW-0175">Coiled coil</keyword>
<comment type="caution">
    <text evidence="11">The sequence shown here is derived from an EMBL/GenBank/DDBJ whole genome shotgun (WGS) entry which is preliminary data.</text>
</comment>
<evidence type="ECO:0000259" key="10">
    <source>
        <dbReference type="PROSITE" id="PS50885"/>
    </source>
</evidence>
<evidence type="ECO:0000256" key="2">
    <source>
        <dbReference type="ARBA" id="ARBA00022475"/>
    </source>
</evidence>
<reference evidence="11" key="1">
    <citation type="submission" date="2022-08" db="EMBL/GenBank/DDBJ databases">
        <title>Draft genome sequence of Lysinibacillus sp. strain KH24.</title>
        <authorList>
            <person name="Kanbe H."/>
            <person name="Itoh H."/>
        </authorList>
    </citation>
    <scope>NUCLEOTIDE SEQUENCE</scope>
    <source>
        <strain evidence="11">KH24</strain>
    </source>
</reference>
<dbReference type="Pfam" id="PF00672">
    <property type="entry name" value="HAMP"/>
    <property type="match status" value="1"/>
</dbReference>
<keyword evidence="12" id="KW-1185">Reference proteome</keyword>
<sequence length="560" mass="61209">MKFKTIRTKILLGFFAVVVVIILQGAYTTYSNFNMNDEIEEMVHTELELSIIDQHLANSVSARIAAARGYLLSGDSKFKDRFNDYTKLSLENEEKAHQIYVSEELNALSARAKAWREHMEKNVFAVYDAGNHQQAIDNLLSKADEAREIQLGFEEMASKREDIVRKTGATLISDNNRNALINAVSVIIVIALAIMIAFYSAAIISRPVKRVSERVQQIADGNLTQSALAVQTQDEVGQLTVATNELNEKLQSMLRQIQHVSNEVASHSEELLQSATEVKTGTGQIALTMNEIAEGTESQASNASDLAIQMDDFIARVQEANENGDNAQSYSNNVLQLTNTGRTLMGTSTQQMKKIDTIVHDAVVRVEGLNSKTQEISNLVSVINAIADQTNLLALNAAIEAARAGEQGKGFAVVADEVRKLAEQVSLSVVDISRIVEQIVDETNNVTDSLKTSYTEVQSGTAQIETTNETFIDIESAVTSMVNNISTVSQNLIQITENSTSINKAVDEIAAVSEQSAAGVEQTSATIQETASTMEEVANSSNQLAKMAEELNQHINQFKL</sequence>
<protein>
    <submittedName>
        <fullName evidence="11">Sensory transducer protein YvaQ</fullName>
    </submittedName>
</protein>
<dbReference type="SMART" id="SM00283">
    <property type="entry name" value="MA"/>
    <property type="match status" value="1"/>
</dbReference>
<evidence type="ECO:0000259" key="9">
    <source>
        <dbReference type="PROSITE" id="PS50111"/>
    </source>
</evidence>
<dbReference type="Pfam" id="PF00015">
    <property type="entry name" value="MCPsignal"/>
    <property type="match status" value="1"/>
</dbReference>
<evidence type="ECO:0000313" key="12">
    <source>
        <dbReference type="Proteomes" id="UP001065593"/>
    </source>
</evidence>
<comment type="similarity">
    <text evidence="5">Belongs to the methyl-accepting chemotaxis (MCP) protein family.</text>
</comment>
<gene>
    <name evidence="11" type="primary">yvaQ_2</name>
    <name evidence="11" type="ORF">LYSBPC_03180</name>
</gene>
<feature type="domain" description="HAMP" evidence="10">
    <location>
        <begin position="202"/>
        <end position="255"/>
    </location>
</feature>
<keyword evidence="8" id="KW-0812">Transmembrane</keyword>
<dbReference type="SMART" id="SM00304">
    <property type="entry name" value="HAMP"/>
    <property type="match status" value="1"/>
</dbReference>
<evidence type="ECO:0000313" key="11">
    <source>
        <dbReference type="EMBL" id="GLC87191.1"/>
    </source>
</evidence>
<organism evidence="11 12">
    <name type="scientific">Lysinibacillus piscis</name>
    <dbReference type="NCBI Taxonomy" id="2518931"/>
    <lineage>
        <taxon>Bacteria</taxon>
        <taxon>Bacillati</taxon>
        <taxon>Bacillota</taxon>
        <taxon>Bacilli</taxon>
        <taxon>Bacillales</taxon>
        <taxon>Bacillaceae</taxon>
        <taxon>Lysinibacillus</taxon>
    </lineage>
</organism>
<evidence type="ECO:0000256" key="4">
    <source>
        <dbReference type="ARBA" id="ARBA00023224"/>
    </source>
</evidence>
<evidence type="ECO:0000256" key="1">
    <source>
        <dbReference type="ARBA" id="ARBA00004236"/>
    </source>
</evidence>
<feature type="transmembrane region" description="Helical" evidence="8">
    <location>
        <begin position="179"/>
        <end position="204"/>
    </location>
</feature>
<keyword evidence="8" id="KW-1133">Transmembrane helix</keyword>
<keyword evidence="4 6" id="KW-0807">Transducer</keyword>
<evidence type="ECO:0000256" key="7">
    <source>
        <dbReference type="SAM" id="Coils"/>
    </source>
</evidence>
<evidence type="ECO:0000256" key="3">
    <source>
        <dbReference type="ARBA" id="ARBA00023136"/>
    </source>
</evidence>
<comment type="subcellular location">
    <subcellularLocation>
        <location evidence="1">Cell membrane</location>
    </subcellularLocation>
</comment>
<dbReference type="RefSeq" id="WP_264986923.1">
    <property type="nucleotide sequence ID" value="NZ_BRZA01000001.1"/>
</dbReference>
<proteinExistence type="inferred from homology"/>
<dbReference type="EMBL" id="BRZA01000001">
    <property type="protein sequence ID" value="GLC87191.1"/>
    <property type="molecule type" value="Genomic_DNA"/>
</dbReference>
<dbReference type="InterPro" id="IPR004089">
    <property type="entry name" value="MCPsignal_dom"/>
</dbReference>
<dbReference type="PANTHER" id="PTHR32089">
    <property type="entry name" value="METHYL-ACCEPTING CHEMOTAXIS PROTEIN MCPB"/>
    <property type="match status" value="1"/>
</dbReference>
<keyword evidence="2" id="KW-1003">Cell membrane</keyword>
<dbReference type="PANTHER" id="PTHR32089:SF114">
    <property type="entry name" value="METHYL-ACCEPTING CHEMOTAXIS PROTEIN MCPB"/>
    <property type="match status" value="1"/>
</dbReference>
<dbReference type="CDD" id="cd11386">
    <property type="entry name" value="MCP_signal"/>
    <property type="match status" value="1"/>
</dbReference>
<dbReference type="Gene3D" id="6.10.340.10">
    <property type="match status" value="1"/>
</dbReference>
<feature type="coiled-coil region" evidence="7">
    <location>
        <begin position="243"/>
        <end position="270"/>
    </location>
</feature>
<dbReference type="Gene3D" id="1.10.287.950">
    <property type="entry name" value="Methyl-accepting chemotaxis protein"/>
    <property type="match status" value="1"/>
</dbReference>
<feature type="domain" description="Methyl-accepting transducer" evidence="9">
    <location>
        <begin position="274"/>
        <end position="524"/>
    </location>
</feature>
<dbReference type="PROSITE" id="PS50885">
    <property type="entry name" value="HAMP"/>
    <property type="match status" value="1"/>
</dbReference>
<name>A0ABQ5NFM9_9BACI</name>
<dbReference type="SUPFAM" id="SSF58104">
    <property type="entry name" value="Methyl-accepting chemotaxis protein (MCP) signaling domain"/>
    <property type="match status" value="1"/>
</dbReference>
<dbReference type="InterPro" id="IPR003660">
    <property type="entry name" value="HAMP_dom"/>
</dbReference>
<evidence type="ECO:0000256" key="6">
    <source>
        <dbReference type="PROSITE-ProRule" id="PRU00284"/>
    </source>
</evidence>
<keyword evidence="3 8" id="KW-0472">Membrane</keyword>
<dbReference type="PROSITE" id="PS50111">
    <property type="entry name" value="CHEMOTAXIS_TRANSDUC_2"/>
    <property type="match status" value="1"/>
</dbReference>